<dbReference type="EMBL" id="JANHNZ010000006">
    <property type="protein sequence ID" value="MCQ9210271.1"/>
    <property type="molecule type" value="Genomic_DNA"/>
</dbReference>
<feature type="transmembrane region" description="Helical" evidence="1">
    <location>
        <begin position="7"/>
        <end position="27"/>
    </location>
</feature>
<proteinExistence type="predicted"/>
<evidence type="ECO:0000313" key="3">
    <source>
        <dbReference type="Proteomes" id="UP001059480"/>
    </source>
</evidence>
<feature type="transmembrane region" description="Helical" evidence="1">
    <location>
        <begin position="80"/>
        <end position="103"/>
    </location>
</feature>
<reference evidence="2" key="3">
    <citation type="journal article" date="2023" name="Microbiol. Resour. Announc.">
        <title>Draft Genome Sequence of Granulicatella sp. Strain S8, Isolated from a Marine Fish, Seriola quinqueradiata.</title>
        <authorList>
            <person name="Lee M."/>
            <person name="Farooq A."/>
            <person name="Jeong J.B."/>
            <person name="Jung M.Y."/>
        </authorList>
    </citation>
    <scope>NUCLEOTIDE SEQUENCE</scope>
    <source>
        <strain evidence="2">S8</strain>
    </source>
</reference>
<evidence type="ECO:0008006" key="4">
    <source>
        <dbReference type="Google" id="ProtNLM"/>
    </source>
</evidence>
<evidence type="ECO:0000313" key="2">
    <source>
        <dbReference type="EMBL" id="MCQ9210271.1"/>
    </source>
</evidence>
<protein>
    <recommendedName>
        <fullName evidence="4">DUF3796 domain-containing protein</fullName>
    </recommendedName>
</protein>
<sequence>MKEKVQVIELSSGLVILIGGLVTYWFGWHENLPIPRPDLLVYGTTLIGTLLIILSFQFFKPSKEQTILENDERNIAITNASLATGFAVMTTLLVLVLFALIFMGYMNKVVFFSIVVVIFIGQATWMLTARYLERRM</sequence>
<evidence type="ECO:0000256" key="1">
    <source>
        <dbReference type="SAM" id="Phobius"/>
    </source>
</evidence>
<keyword evidence="1" id="KW-1133">Transmembrane helix</keyword>
<name>A0ABT1WP57_9LACT</name>
<dbReference type="RefSeq" id="WP_256945384.1">
    <property type="nucleotide sequence ID" value="NZ_JANHNZ010000006.1"/>
</dbReference>
<reference evidence="2" key="1">
    <citation type="submission" date="2022-07" db="EMBL/GenBank/DDBJ databases">
        <authorList>
            <person name="Jung M.-Y."/>
            <person name="Lee M."/>
        </authorList>
    </citation>
    <scope>NUCLEOTIDE SEQUENCE</scope>
    <source>
        <strain evidence="2">S8</strain>
    </source>
</reference>
<gene>
    <name evidence="2" type="ORF">NPA36_06880</name>
</gene>
<reference evidence="2" key="2">
    <citation type="journal article" date="2023" name="Curr. Microbiol.">
        <title>Granulicatella seriolae sp. nov., a Novel Facultative Anaerobe Isolated from Yellowtail Marine Fish.</title>
        <authorList>
            <person name="Lee M."/>
            <person name="Choi Y.J."/>
            <person name="Farooq A."/>
            <person name="Jeong J.B."/>
            <person name="Jung M.Y."/>
        </authorList>
    </citation>
    <scope>NUCLEOTIDE SEQUENCE</scope>
    <source>
        <strain evidence="2">S8</strain>
    </source>
</reference>
<feature type="transmembrane region" description="Helical" evidence="1">
    <location>
        <begin position="109"/>
        <end position="132"/>
    </location>
</feature>
<organism evidence="2 3">
    <name type="scientific">Granulicatella seriolae</name>
    <dbReference type="NCBI Taxonomy" id="2967226"/>
    <lineage>
        <taxon>Bacteria</taxon>
        <taxon>Bacillati</taxon>
        <taxon>Bacillota</taxon>
        <taxon>Bacilli</taxon>
        <taxon>Lactobacillales</taxon>
        <taxon>Carnobacteriaceae</taxon>
        <taxon>Granulicatella</taxon>
    </lineage>
</organism>
<feature type="transmembrane region" description="Helical" evidence="1">
    <location>
        <begin position="39"/>
        <end position="59"/>
    </location>
</feature>
<accession>A0ABT1WP57</accession>
<keyword evidence="3" id="KW-1185">Reference proteome</keyword>
<dbReference type="Proteomes" id="UP001059480">
    <property type="component" value="Unassembled WGS sequence"/>
</dbReference>
<comment type="caution">
    <text evidence="2">The sequence shown here is derived from an EMBL/GenBank/DDBJ whole genome shotgun (WGS) entry which is preliminary data.</text>
</comment>
<keyword evidence="1" id="KW-0472">Membrane</keyword>
<keyword evidence="1" id="KW-0812">Transmembrane</keyword>